<feature type="compositionally biased region" description="Polar residues" evidence="1">
    <location>
        <begin position="17"/>
        <end position="36"/>
    </location>
</feature>
<feature type="region of interest" description="Disordered" evidence="1">
    <location>
        <begin position="121"/>
        <end position="177"/>
    </location>
</feature>
<organism evidence="2 3">
    <name type="scientific">Pseudocercospora fijiensis (strain CIRAD86)</name>
    <name type="common">Black leaf streak disease fungus</name>
    <name type="synonym">Mycosphaerella fijiensis</name>
    <dbReference type="NCBI Taxonomy" id="383855"/>
    <lineage>
        <taxon>Eukaryota</taxon>
        <taxon>Fungi</taxon>
        <taxon>Dikarya</taxon>
        <taxon>Ascomycota</taxon>
        <taxon>Pezizomycotina</taxon>
        <taxon>Dothideomycetes</taxon>
        <taxon>Dothideomycetidae</taxon>
        <taxon>Mycosphaerellales</taxon>
        <taxon>Mycosphaerellaceae</taxon>
        <taxon>Pseudocercospora</taxon>
    </lineage>
</organism>
<feature type="region of interest" description="Disordered" evidence="1">
    <location>
        <begin position="190"/>
        <end position="209"/>
    </location>
</feature>
<keyword evidence="3" id="KW-1185">Reference proteome</keyword>
<proteinExistence type="predicted"/>
<dbReference type="KEGG" id="pfj:MYCFIDRAFT_200067"/>
<protein>
    <submittedName>
        <fullName evidence="2">Uncharacterized protein</fullName>
    </submittedName>
</protein>
<evidence type="ECO:0000256" key="1">
    <source>
        <dbReference type="SAM" id="MobiDB-lite"/>
    </source>
</evidence>
<evidence type="ECO:0000313" key="3">
    <source>
        <dbReference type="Proteomes" id="UP000016932"/>
    </source>
</evidence>
<feature type="compositionally biased region" description="Basic residues" evidence="1">
    <location>
        <begin position="131"/>
        <end position="146"/>
    </location>
</feature>
<dbReference type="GeneID" id="19335845"/>
<sequence length="303" mass="33794">MDHNTKPEGKLPRAEKQTATSTTLKSRIPIRQNTTHSRPRYCPVRKRNTRRWGIATLSEKDMKLLSTTPARLSHDLTTLEALEGRANPRSSLESAYSNNSSGSIPIILDLHHMLDTAIRETTSNASELPKRPSRKPRNTKLNRRAALKTIDEEERASTHNPLSKTMDMAPIPKPLPSRKRTTLLTLKQMLTTPPTSTTTPQSSTTSPSHLLLSGTLDPDLTTLHTSILTSARLANLSAQVARKHMLKAEKAVGKVDIEKGFFSVVNLRTEWSLVEEGRVRGELGRVVGELERERQERGRGARV</sequence>
<evidence type="ECO:0000313" key="2">
    <source>
        <dbReference type="EMBL" id="EME77577.1"/>
    </source>
</evidence>
<dbReference type="RefSeq" id="XP_007931394.1">
    <property type="nucleotide sequence ID" value="XM_007933203.1"/>
</dbReference>
<name>M3AJB7_PSEFD</name>
<feature type="compositionally biased region" description="Basic and acidic residues" evidence="1">
    <location>
        <begin position="1"/>
        <end position="16"/>
    </location>
</feature>
<dbReference type="Proteomes" id="UP000016932">
    <property type="component" value="Unassembled WGS sequence"/>
</dbReference>
<accession>M3AJB7</accession>
<feature type="region of interest" description="Disordered" evidence="1">
    <location>
        <begin position="1"/>
        <end position="39"/>
    </location>
</feature>
<dbReference type="OrthoDB" id="10519841at2759"/>
<gene>
    <name evidence="2" type="ORF">MYCFIDRAFT_200067</name>
</gene>
<reference evidence="2 3" key="1">
    <citation type="journal article" date="2012" name="PLoS Pathog.">
        <title>Diverse lifestyles and strategies of plant pathogenesis encoded in the genomes of eighteen Dothideomycetes fungi.</title>
        <authorList>
            <person name="Ohm R.A."/>
            <person name="Feau N."/>
            <person name="Henrissat B."/>
            <person name="Schoch C.L."/>
            <person name="Horwitz B.A."/>
            <person name="Barry K.W."/>
            <person name="Condon B.J."/>
            <person name="Copeland A.C."/>
            <person name="Dhillon B."/>
            <person name="Glaser F."/>
            <person name="Hesse C.N."/>
            <person name="Kosti I."/>
            <person name="LaButti K."/>
            <person name="Lindquist E.A."/>
            <person name="Lucas S."/>
            <person name="Salamov A.A."/>
            <person name="Bradshaw R.E."/>
            <person name="Ciuffetti L."/>
            <person name="Hamelin R.C."/>
            <person name="Kema G.H.J."/>
            <person name="Lawrence C."/>
            <person name="Scott J.A."/>
            <person name="Spatafora J.W."/>
            <person name="Turgeon B.G."/>
            <person name="de Wit P.J.G.M."/>
            <person name="Zhong S."/>
            <person name="Goodwin S.B."/>
            <person name="Grigoriev I.V."/>
        </authorList>
    </citation>
    <scope>NUCLEOTIDE SEQUENCE [LARGE SCALE GENOMIC DNA]</scope>
    <source>
        <strain evidence="2 3">CIRAD86</strain>
    </source>
</reference>
<dbReference type="EMBL" id="KB446564">
    <property type="protein sequence ID" value="EME77577.1"/>
    <property type="molecule type" value="Genomic_DNA"/>
</dbReference>
<dbReference type="AlphaFoldDB" id="M3AJB7"/>
<dbReference type="HOGENOM" id="CLU_918675_0_0_1"/>
<dbReference type="VEuPathDB" id="FungiDB:MYCFIDRAFT_200067"/>